<reference evidence="1" key="1">
    <citation type="submission" date="2021-01" db="EMBL/GenBank/DDBJ databases">
        <title>Adiantum capillus-veneris genome.</title>
        <authorList>
            <person name="Fang Y."/>
            <person name="Liao Q."/>
        </authorList>
    </citation>
    <scope>NUCLEOTIDE SEQUENCE</scope>
    <source>
        <strain evidence="1">H3</strain>
        <tissue evidence="1">Leaf</tissue>
    </source>
</reference>
<dbReference type="EMBL" id="JABFUD020000020">
    <property type="protein sequence ID" value="KAI5064225.1"/>
    <property type="molecule type" value="Genomic_DNA"/>
</dbReference>
<evidence type="ECO:0000313" key="1">
    <source>
        <dbReference type="EMBL" id="KAI5064225.1"/>
    </source>
</evidence>
<name>A0A9D4Z7W9_ADICA</name>
<accession>A0A9D4Z7W9</accession>
<organism evidence="1 2">
    <name type="scientific">Adiantum capillus-veneris</name>
    <name type="common">Maidenhair fern</name>
    <dbReference type="NCBI Taxonomy" id="13818"/>
    <lineage>
        <taxon>Eukaryota</taxon>
        <taxon>Viridiplantae</taxon>
        <taxon>Streptophyta</taxon>
        <taxon>Embryophyta</taxon>
        <taxon>Tracheophyta</taxon>
        <taxon>Polypodiopsida</taxon>
        <taxon>Polypodiidae</taxon>
        <taxon>Polypodiales</taxon>
        <taxon>Pteridineae</taxon>
        <taxon>Pteridaceae</taxon>
        <taxon>Vittarioideae</taxon>
        <taxon>Adiantum</taxon>
    </lineage>
</organism>
<comment type="caution">
    <text evidence="1">The sequence shown here is derived from an EMBL/GenBank/DDBJ whole genome shotgun (WGS) entry which is preliminary data.</text>
</comment>
<dbReference type="AlphaFoldDB" id="A0A9D4Z7W9"/>
<gene>
    <name evidence="1" type="ORF">GOP47_0020895</name>
</gene>
<keyword evidence="2" id="KW-1185">Reference proteome</keyword>
<protein>
    <submittedName>
        <fullName evidence="1">Uncharacterized protein</fullName>
    </submittedName>
</protein>
<proteinExistence type="predicted"/>
<dbReference type="Proteomes" id="UP000886520">
    <property type="component" value="Chromosome 20"/>
</dbReference>
<sequence length="358" mass="37871">MKRDKYTFCSFECRSLPSAHLSYQKEAVQLPAIYIYIYIVTREILSCSLAFPASACIVPTCPHSTCSDSSSRSHHTLIQLASHHTHIWQCLTLPSSALLASSHIYIMPTQSNFKQSPMINGIVFWAASLLLLNCHHPCIEARFGFWHDRHRDNDDNGTPVVVVGNPSTPVIVVEPNPSGTPTTITIPGAPTITVPSSSTPTVVTVPSTSTPTTPVVTVPGTYNTPTVPVVTVPGVTVPTPTVPVVTVPGVTTPTVPVVTVPTPTTPVVTVPSTTTPTTPVVVTAPSTTTPATPVVTVPGVTVPGTGTPVYVIPGGIIYYYKSPPPPVAESTNLPPLPPNFYYAFPPPLLPTVFPPGIP</sequence>
<evidence type="ECO:0000313" key="2">
    <source>
        <dbReference type="Proteomes" id="UP000886520"/>
    </source>
</evidence>